<evidence type="ECO:0000313" key="2">
    <source>
        <dbReference type="EMBL" id="GIG20454.1"/>
    </source>
</evidence>
<dbReference type="InterPro" id="IPR039422">
    <property type="entry name" value="MarR/SlyA-like"/>
</dbReference>
<dbReference type="AlphaFoldDB" id="A0A919U1T3"/>
<feature type="domain" description="HTH marR-type" evidence="1">
    <location>
        <begin position="18"/>
        <end position="157"/>
    </location>
</feature>
<comment type="caution">
    <text evidence="2">The sequence shown here is derived from an EMBL/GenBank/DDBJ whole genome shotgun (WGS) entry which is preliminary data.</text>
</comment>
<dbReference type="GO" id="GO:0006950">
    <property type="term" value="P:response to stress"/>
    <property type="evidence" value="ECO:0007669"/>
    <property type="project" value="TreeGrafter"/>
</dbReference>
<dbReference type="InterPro" id="IPR036390">
    <property type="entry name" value="WH_DNA-bd_sf"/>
</dbReference>
<name>A0A919U1T3_9CELL</name>
<dbReference type="RefSeq" id="WP_239069952.1">
    <property type="nucleotide sequence ID" value="NZ_BONK01000003.1"/>
</dbReference>
<reference evidence="2" key="1">
    <citation type="submission" date="2021-01" db="EMBL/GenBank/DDBJ databases">
        <title>Whole genome shotgun sequence of Cellulomonas chitinilytica NBRC 110799.</title>
        <authorList>
            <person name="Komaki H."/>
            <person name="Tamura T."/>
        </authorList>
    </citation>
    <scope>NUCLEOTIDE SEQUENCE</scope>
    <source>
        <strain evidence="2">NBRC 110799</strain>
    </source>
</reference>
<proteinExistence type="predicted"/>
<dbReference type="PANTHER" id="PTHR33164">
    <property type="entry name" value="TRANSCRIPTIONAL REGULATOR, MARR FAMILY"/>
    <property type="match status" value="1"/>
</dbReference>
<organism evidence="2 3">
    <name type="scientific">Cellulomonas chitinilytica</name>
    <dbReference type="NCBI Taxonomy" id="398759"/>
    <lineage>
        <taxon>Bacteria</taxon>
        <taxon>Bacillati</taxon>
        <taxon>Actinomycetota</taxon>
        <taxon>Actinomycetes</taxon>
        <taxon>Micrococcales</taxon>
        <taxon>Cellulomonadaceae</taxon>
        <taxon>Cellulomonas</taxon>
    </lineage>
</organism>
<gene>
    <name evidence="2" type="ORF">Cch01nite_11780</name>
</gene>
<dbReference type="SMART" id="SM00347">
    <property type="entry name" value="HTH_MARR"/>
    <property type="match status" value="1"/>
</dbReference>
<keyword evidence="3" id="KW-1185">Reference proteome</keyword>
<dbReference type="Proteomes" id="UP000632740">
    <property type="component" value="Unassembled WGS sequence"/>
</dbReference>
<dbReference type="Gene3D" id="1.10.10.10">
    <property type="entry name" value="Winged helix-like DNA-binding domain superfamily/Winged helix DNA-binding domain"/>
    <property type="match status" value="1"/>
</dbReference>
<dbReference type="InterPro" id="IPR036388">
    <property type="entry name" value="WH-like_DNA-bd_sf"/>
</dbReference>
<dbReference type="EMBL" id="BONK01000003">
    <property type="protein sequence ID" value="GIG20454.1"/>
    <property type="molecule type" value="Genomic_DNA"/>
</dbReference>
<dbReference type="SUPFAM" id="SSF46785">
    <property type="entry name" value="Winged helix' DNA-binding domain"/>
    <property type="match status" value="1"/>
</dbReference>
<dbReference type="Pfam" id="PF12802">
    <property type="entry name" value="MarR_2"/>
    <property type="match status" value="1"/>
</dbReference>
<dbReference type="GO" id="GO:0003700">
    <property type="term" value="F:DNA-binding transcription factor activity"/>
    <property type="evidence" value="ECO:0007669"/>
    <property type="project" value="InterPro"/>
</dbReference>
<evidence type="ECO:0000313" key="3">
    <source>
        <dbReference type="Proteomes" id="UP000632740"/>
    </source>
</evidence>
<accession>A0A919U1T3</accession>
<sequence length="174" mass="19283">MADDPATPHAAHYWYADDPSVVEVLEAVRRFRRADQEMRRRLSAGMDMNETDLQALQLVIATESRGGQAHPRDIAAHLRISTASTTKLLDRLTASGHLVRGVHPTDRRSVVVSSTPHAHQEIRERLERMHAAMAAIVRDVPPDARPHVRDFLRAMAAQLDTEGTVAPLTPGPAR</sequence>
<dbReference type="PROSITE" id="PS50995">
    <property type="entry name" value="HTH_MARR_2"/>
    <property type="match status" value="1"/>
</dbReference>
<dbReference type="PANTHER" id="PTHR33164:SF104">
    <property type="entry name" value="TRANSCRIPTIONAL REGULATORY PROTEIN"/>
    <property type="match status" value="1"/>
</dbReference>
<evidence type="ECO:0000259" key="1">
    <source>
        <dbReference type="PROSITE" id="PS50995"/>
    </source>
</evidence>
<dbReference type="InterPro" id="IPR000835">
    <property type="entry name" value="HTH_MarR-typ"/>
</dbReference>
<protein>
    <submittedName>
        <fullName evidence="2">MarR family transcriptional regulator</fullName>
    </submittedName>
</protein>